<comment type="caution">
    <text evidence="3">The sequence shown here is derived from an EMBL/GenBank/DDBJ whole genome shotgun (WGS) entry which is preliminary data.</text>
</comment>
<reference evidence="3 4" key="1">
    <citation type="submission" date="2018-06" db="EMBL/GenBank/DDBJ databases">
        <title>Streptacidiphilus pinicola sp. nov., isolated from pine grove soil.</title>
        <authorList>
            <person name="Roh S.G."/>
            <person name="Park S."/>
            <person name="Kim M.-K."/>
            <person name="Yun B.-R."/>
            <person name="Park J."/>
            <person name="Kim M.J."/>
            <person name="Kim Y.S."/>
            <person name="Kim S.B."/>
        </authorList>
    </citation>
    <scope>NUCLEOTIDE SEQUENCE [LARGE SCALE GENOMIC DNA]</scope>
    <source>
        <strain evidence="3 4">MMS16-CNU450</strain>
    </source>
</reference>
<dbReference type="InterPro" id="IPR018929">
    <property type="entry name" value="DUF2510"/>
</dbReference>
<proteinExistence type="predicted"/>
<dbReference type="OrthoDB" id="4207282at2"/>
<dbReference type="EMBL" id="QKYN01000128">
    <property type="protein sequence ID" value="RAG82019.1"/>
    <property type="molecule type" value="Genomic_DNA"/>
</dbReference>
<protein>
    <recommendedName>
        <fullName evidence="2">DUF2510 domain-containing protein</fullName>
    </recommendedName>
</protein>
<dbReference type="RefSeq" id="WP_133260081.1">
    <property type="nucleotide sequence ID" value="NZ_QKYN01000128.1"/>
</dbReference>
<gene>
    <name evidence="3" type="ORF">DN069_29950</name>
</gene>
<feature type="non-terminal residue" evidence="3">
    <location>
        <position position="58"/>
    </location>
</feature>
<organism evidence="3 4">
    <name type="scientific">Streptacidiphilus pinicola</name>
    <dbReference type="NCBI Taxonomy" id="2219663"/>
    <lineage>
        <taxon>Bacteria</taxon>
        <taxon>Bacillati</taxon>
        <taxon>Actinomycetota</taxon>
        <taxon>Actinomycetes</taxon>
        <taxon>Kitasatosporales</taxon>
        <taxon>Streptomycetaceae</taxon>
        <taxon>Streptacidiphilus</taxon>
    </lineage>
</organism>
<dbReference type="Pfam" id="PF10708">
    <property type="entry name" value="DUF2510"/>
    <property type="match status" value="1"/>
</dbReference>
<keyword evidence="4" id="KW-1185">Reference proteome</keyword>
<evidence type="ECO:0000256" key="1">
    <source>
        <dbReference type="SAM" id="MobiDB-lite"/>
    </source>
</evidence>
<dbReference type="Proteomes" id="UP000248889">
    <property type="component" value="Unassembled WGS sequence"/>
</dbReference>
<sequence length="58" mass="6095">MTVQPPAERPAPGYYPDPSIPGFVRYWDGEAWTPGSARPAPVDGAPLPPPPRAARGGV</sequence>
<dbReference type="AlphaFoldDB" id="A0A2X0K378"/>
<evidence type="ECO:0000313" key="4">
    <source>
        <dbReference type="Proteomes" id="UP000248889"/>
    </source>
</evidence>
<accession>A0A2X0K378</accession>
<evidence type="ECO:0000313" key="3">
    <source>
        <dbReference type="EMBL" id="RAG82019.1"/>
    </source>
</evidence>
<evidence type="ECO:0000259" key="2">
    <source>
        <dbReference type="Pfam" id="PF10708"/>
    </source>
</evidence>
<feature type="domain" description="DUF2510" evidence="2">
    <location>
        <begin position="12"/>
        <end position="42"/>
    </location>
</feature>
<name>A0A2X0K378_9ACTN</name>
<feature type="region of interest" description="Disordered" evidence="1">
    <location>
        <begin position="34"/>
        <end position="58"/>
    </location>
</feature>